<dbReference type="OrthoDB" id="6556580at2"/>
<organism evidence="2 3">
    <name type="scientific">Marinomonas mediterranea (strain ATCC 700492 / JCM 21426 / NBRC 103028 / MMB-1)</name>
    <dbReference type="NCBI Taxonomy" id="717774"/>
    <lineage>
        <taxon>Bacteria</taxon>
        <taxon>Pseudomonadati</taxon>
        <taxon>Pseudomonadota</taxon>
        <taxon>Gammaproteobacteria</taxon>
        <taxon>Oceanospirillales</taxon>
        <taxon>Oceanospirillaceae</taxon>
        <taxon>Marinomonas</taxon>
    </lineage>
</organism>
<accession>F2JYP3</accession>
<dbReference type="HOGENOM" id="CLU_299529_0_0_6"/>
<sequence>MTIPTPTNALVRSHTFSHTRSSEPHQRPVNGQDDTDSQLRKNQLKKRLIDLTQTEKALQQSAHRHLRFDHTVNLEGASGANYSQSRKNDLAKLKGTEEIVAQYGLTFASPDRPSKDHLNQLTLINDLESDYLRDNPSFDYKDACDAVYRSVCGRRKKPALFVNSRHAAGQILEHFRGTKDISGTPEQHLEKHLKPLKTGMYALEFQHQASVGAARKLVDVYGARPSAFVVTSATQSQRFVPDPKINNQDLLDSFQTLSHNVSDRLRAIPDGIGSAKLAHTAADLIDQLIDVFDAKATMDVHAQNPILANSLSSMKAIADSLPELCHDSRKFNNAYQALIEELQVSLSTTKPYDSDDLHQISKALLSSDALPASVPEPRVHLASSGMGALTLAFEIAEHLTGNPNVEELSTSKHGTSPVYYEVEQLRYHRMVESDNAATVYATLNHSTPRKAGDLAWDIDAVSSALKQKLRQTNQHSTANNAITNNSTTSQPLYCILDATLEKRGDIDTLCQQFGDDIAQNKLKIIVCKSYQKFANLGTAKVMAGGIGILSADDPDLKRANDYLNGIEKDINLMANNDGQLLTLLLGCRDHEFNLVDRAVENSTFTAKHLFNGKTEPDNKNLFNGQKVHQTFDYSEAHLPFGLLTQNSQPHSLSLNLESGQKDIPLNRNSHLSGLYTPARDSFGFNQTTRTMIPVDNQQSVRLSFGQESQAELVEQFYAPSLLMKKDKQAWSCQHARTLIHDLANEAIKSVRIPPHVKPALWQKLHVAGQLEKPKTSDAERLTLSPDSLRLKQLQNGERGLTLNKITSVINHLGEMITRSTKPEQWTLGKDRPIVDELLNGLIQSGLPGVSSAGRSGVLALQAHMSMADMKSASKNQRLRGLQSLTSAILRLPGWSGTPQQLLAIPDEVFQKATPSQKETTLSALFSTLDNSTQLNLMQRLADKGDLNKATACLERFEKREHTAAESFHSTSGGDVQTISDAKQNRMDSKLSQLRMDLGYKS</sequence>
<dbReference type="RefSeq" id="WP_013659574.1">
    <property type="nucleotide sequence ID" value="NC_015276.1"/>
</dbReference>
<dbReference type="AlphaFoldDB" id="F2JYP3"/>
<dbReference type="KEGG" id="mme:Marme_0367"/>
<evidence type="ECO:0000313" key="3">
    <source>
        <dbReference type="Proteomes" id="UP000001062"/>
    </source>
</evidence>
<dbReference type="PATRIC" id="fig|717774.3.peg.375"/>
<evidence type="ECO:0000313" key="2">
    <source>
        <dbReference type="EMBL" id="ADZ89668.1"/>
    </source>
</evidence>
<dbReference type="Proteomes" id="UP000001062">
    <property type="component" value="Chromosome"/>
</dbReference>
<name>F2JYP3_MARM1</name>
<gene>
    <name evidence="2" type="ordered locus">Marme_0367</name>
</gene>
<feature type="compositionally biased region" description="Polar residues" evidence="1">
    <location>
        <begin position="1"/>
        <end position="19"/>
    </location>
</feature>
<protein>
    <submittedName>
        <fullName evidence="2">Uncharacterized protein</fullName>
    </submittedName>
</protein>
<proteinExistence type="predicted"/>
<keyword evidence="3" id="KW-1185">Reference proteome</keyword>
<dbReference type="EMBL" id="CP002583">
    <property type="protein sequence ID" value="ADZ89668.1"/>
    <property type="molecule type" value="Genomic_DNA"/>
</dbReference>
<evidence type="ECO:0000256" key="1">
    <source>
        <dbReference type="SAM" id="MobiDB-lite"/>
    </source>
</evidence>
<feature type="region of interest" description="Disordered" evidence="1">
    <location>
        <begin position="1"/>
        <end position="38"/>
    </location>
</feature>
<dbReference type="eggNOG" id="ENOG50340QT">
    <property type="taxonomic scope" value="Bacteria"/>
</dbReference>
<reference evidence="2 3" key="1">
    <citation type="journal article" date="2012" name="Stand. Genomic Sci.">
        <title>Complete genome sequence of the melanogenic marine bacterium Marinomonas mediterranea type strain (MMB-1(T)).</title>
        <authorList>
            <person name="Lucas-Elio P."/>
            <person name="Goodwin L."/>
            <person name="Woyke T."/>
            <person name="Pitluck S."/>
            <person name="Nolan M."/>
            <person name="Kyrpides N.C."/>
            <person name="Detter J.C."/>
            <person name="Copeland A."/>
            <person name="Teshima H."/>
            <person name="Bruce D."/>
            <person name="Detter C."/>
            <person name="Tapia R."/>
            <person name="Han S."/>
            <person name="Land M.L."/>
            <person name="Ivanova N."/>
            <person name="Mikhailova N."/>
            <person name="Johnston A.W."/>
            <person name="Sanchez-Amat A."/>
        </authorList>
    </citation>
    <scope>NUCLEOTIDE SEQUENCE [LARGE SCALE GENOMIC DNA]</scope>
    <source>
        <strain evidence="3">ATCC 700492 / JCM 21426 / NBRC 103028 / MMB-1</strain>
    </source>
</reference>